<accession>A0A4S8HCG8</accession>
<name>A0A4S8HCG8_9BACT</name>
<keyword evidence="2" id="KW-1185">Reference proteome</keyword>
<evidence type="ECO:0000313" key="1">
    <source>
        <dbReference type="EMBL" id="THU32547.1"/>
    </source>
</evidence>
<reference evidence="1 2" key="1">
    <citation type="submission" date="2019-04" db="EMBL/GenBank/DDBJ databases">
        <title>Niastella caeni sp. nov., isolated from activated sludge.</title>
        <authorList>
            <person name="Sheng M."/>
        </authorList>
    </citation>
    <scope>NUCLEOTIDE SEQUENCE [LARGE SCALE GENOMIC DNA]</scope>
    <source>
        <strain evidence="1 2">HX-2-15</strain>
    </source>
</reference>
<comment type="caution">
    <text evidence="1">The sequence shown here is derived from an EMBL/GenBank/DDBJ whole genome shotgun (WGS) entry which is preliminary data.</text>
</comment>
<dbReference type="EMBL" id="STFF01000011">
    <property type="protein sequence ID" value="THU32547.1"/>
    <property type="molecule type" value="Genomic_DNA"/>
</dbReference>
<dbReference type="Pfam" id="PF22535">
    <property type="entry name" value="DUF7003"/>
    <property type="match status" value="1"/>
</dbReference>
<dbReference type="OrthoDB" id="9157032at2"/>
<organism evidence="1 2">
    <name type="scientific">Niastella caeni</name>
    <dbReference type="NCBI Taxonomy" id="2569763"/>
    <lineage>
        <taxon>Bacteria</taxon>
        <taxon>Pseudomonadati</taxon>
        <taxon>Bacteroidota</taxon>
        <taxon>Chitinophagia</taxon>
        <taxon>Chitinophagales</taxon>
        <taxon>Chitinophagaceae</taxon>
        <taxon>Niastella</taxon>
    </lineage>
</organism>
<dbReference type="AlphaFoldDB" id="A0A4S8HCG8"/>
<evidence type="ECO:0000313" key="2">
    <source>
        <dbReference type="Proteomes" id="UP000306918"/>
    </source>
</evidence>
<proteinExistence type="predicted"/>
<dbReference type="Proteomes" id="UP000306918">
    <property type="component" value="Unassembled WGS sequence"/>
</dbReference>
<protein>
    <submittedName>
        <fullName evidence="1">Uncharacterized protein</fullName>
    </submittedName>
</protein>
<sequence length="59" mass="6768">MTRQEIATKIPLDLPEFMTLTNWHHPDLAADEKPSDTETFQQLADVIVTGNKTFIIQKK</sequence>
<dbReference type="InterPro" id="IPR054272">
    <property type="entry name" value="DUF7003"/>
</dbReference>
<gene>
    <name evidence="1" type="ORF">FAM09_27550</name>
</gene>